<feature type="region of interest" description="Disordered" evidence="1">
    <location>
        <begin position="298"/>
        <end position="322"/>
    </location>
</feature>
<protein>
    <submittedName>
        <fullName evidence="2">Uncharacterized protein</fullName>
    </submittedName>
</protein>
<evidence type="ECO:0000256" key="1">
    <source>
        <dbReference type="SAM" id="MobiDB-lite"/>
    </source>
</evidence>
<dbReference type="EMBL" id="BQNB010012234">
    <property type="protein sequence ID" value="GJT00945.1"/>
    <property type="molecule type" value="Genomic_DNA"/>
</dbReference>
<reference evidence="2" key="1">
    <citation type="journal article" date="2022" name="Int. J. Mol. Sci.">
        <title>Draft Genome of Tanacetum Coccineum: Genomic Comparison of Closely Related Tanacetum-Family Plants.</title>
        <authorList>
            <person name="Yamashiro T."/>
            <person name="Shiraishi A."/>
            <person name="Nakayama K."/>
            <person name="Satake H."/>
        </authorList>
    </citation>
    <scope>NUCLEOTIDE SEQUENCE</scope>
</reference>
<proteinExistence type="predicted"/>
<evidence type="ECO:0000313" key="3">
    <source>
        <dbReference type="Proteomes" id="UP001151760"/>
    </source>
</evidence>
<organism evidence="2 3">
    <name type="scientific">Tanacetum coccineum</name>
    <dbReference type="NCBI Taxonomy" id="301880"/>
    <lineage>
        <taxon>Eukaryota</taxon>
        <taxon>Viridiplantae</taxon>
        <taxon>Streptophyta</taxon>
        <taxon>Embryophyta</taxon>
        <taxon>Tracheophyta</taxon>
        <taxon>Spermatophyta</taxon>
        <taxon>Magnoliopsida</taxon>
        <taxon>eudicotyledons</taxon>
        <taxon>Gunneridae</taxon>
        <taxon>Pentapetalae</taxon>
        <taxon>asterids</taxon>
        <taxon>campanulids</taxon>
        <taxon>Asterales</taxon>
        <taxon>Asteraceae</taxon>
        <taxon>Asteroideae</taxon>
        <taxon>Anthemideae</taxon>
        <taxon>Anthemidinae</taxon>
        <taxon>Tanacetum</taxon>
    </lineage>
</organism>
<keyword evidence="3" id="KW-1185">Reference proteome</keyword>
<feature type="region of interest" description="Disordered" evidence="1">
    <location>
        <begin position="222"/>
        <end position="247"/>
    </location>
</feature>
<evidence type="ECO:0000313" key="2">
    <source>
        <dbReference type="EMBL" id="GJT00945.1"/>
    </source>
</evidence>
<comment type="caution">
    <text evidence="2">The sequence shown here is derived from an EMBL/GenBank/DDBJ whole genome shotgun (WGS) entry which is preliminary data.</text>
</comment>
<name>A0ABQ5AE85_9ASTR</name>
<dbReference type="Proteomes" id="UP001151760">
    <property type="component" value="Unassembled WGS sequence"/>
</dbReference>
<sequence>MKCVTMDSVKPKVLTPGMYVIDVEPIPPRCRNNREVHLDYLKHLKESVETLHEIVEEARVERPLDRSLASACLYTKQSQELLEYAIGTCPKDFNKQDKKHATTPLNKKKKSCFGSSAQNICGGKSLLARNCVIKKVIGNSQIPRMIILLLSMGLEFMKHSCYVRDTNGVELIKGSLGSNFYTISVEDMMKSSPIACCPSLQEQILVMATARITTTYTTVGTPSSTTIDQDAPSISHSPSSLALQSPSSHQGVAAGSLIIEDNPFPHADNDPFVNVFALEPSSEASSFGDVSSAESTHVTQPHHHLGKWSKDHPFKNVISNPS</sequence>
<accession>A0ABQ5AE85</accession>
<gene>
    <name evidence="2" type="ORF">Tco_0822114</name>
</gene>
<reference evidence="2" key="2">
    <citation type="submission" date="2022-01" db="EMBL/GenBank/DDBJ databases">
        <authorList>
            <person name="Yamashiro T."/>
            <person name="Shiraishi A."/>
            <person name="Satake H."/>
            <person name="Nakayama K."/>
        </authorList>
    </citation>
    <scope>NUCLEOTIDE SEQUENCE</scope>
</reference>